<dbReference type="GO" id="GO:0061711">
    <property type="term" value="F:tRNA N(6)-L-threonylcarbamoyladenine synthase activity"/>
    <property type="evidence" value="ECO:0007669"/>
    <property type="project" value="UniProtKB-EC"/>
</dbReference>
<keyword evidence="4 8" id="KW-0479">Metal-binding</keyword>
<dbReference type="PANTHER" id="PTHR11735">
    <property type="entry name" value="TRNA N6-ADENOSINE THREONYLCARBAMOYLTRANSFERASE"/>
    <property type="match status" value="1"/>
</dbReference>
<keyword evidence="11" id="KW-1185">Reference proteome</keyword>
<feature type="binding site" evidence="8">
    <location>
        <position position="119"/>
    </location>
    <ligand>
        <name>Fe cation</name>
        <dbReference type="ChEBI" id="CHEBI:24875"/>
    </ligand>
</feature>
<dbReference type="EC" id="2.3.1.234" evidence="8"/>
<sequence length="338" mass="36361">MQKREIILAIETSCDETAAAVLADGQDILANVVASQIKIHQKYGGVVPEIASRHHLEQVNLVVDLALQEAGITFDDLTAIAVTYGPGLVGALLVGVSTAKALAYALKLPLVGVNHIEGHIYANWLGNDSILFPVVCLVVSGGHTALVEMQGHGRYRLLGQTLDDAAGEAYDKVARAMGLGYPGGPLLESLAKEGDEKAIALPRAWLGDDNYDFSFSGLKSAVLNYLNRAAQKGEEVNKADLAASFQASVVEVLVEKTVKAARVQGVKTVLLAGGVAANSSLRKYLHERCSEENLELLYPPFHYCTDNAAMIACAGYYRYKMGERADWYLNAVPNLKLY</sequence>
<evidence type="ECO:0000256" key="3">
    <source>
        <dbReference type="ARBA" id="ARBA00022694"/>
    </source>
</evidence>
<evidence type="ECO:0000256" key="8">
    <source>
        <dbReference type="HAMAP-Rule" id="MF_01445"/>
    </source>
</evidence>
<dbReference type="FunFam" id="3.30.420.40:FF:000040">
    <property type="entry name" value="tRNA N6-adenosine threonylcarbamoyltransferase"/>
    <property type="match status" value="1"/>
</dbReference>
<evidence type="ECO:0000313" key="11">
    <source>
        <dbReference type="Proteomes" id="UP000515847"/>
    </source>
</evidence>
<evidence type="ECO:0000259" key="9">
    <source>
        <dbReference type="Pfam" id="PF00814"/>
    </source>
</evidence>
<dbReference type="NCBIfam" id="TIGR00329">
    <property type="entry name" value="gcp_kae1"/>
    <property type="match status" value="1"/>
</dbReference>
<feature type="binding site" evidence="8">
    <location>
        <position position="171"/>
    </location>
    <ligand>
        <name>substrate</name>
    </ligand>
</feature>
<evidence type="ECO:0000256" key="5">
    <source>
        <dbReference type="ARBA" id="ARBA00023004"/>
    </source>
</evidence>
<name>A0A7G6E3C8_THEFR</name>
<dbReference type="InterPro" id="IPR043129">
    <property type="entry name" value="ATPase_NBD"/>
</dbReference>
<keyword evidence="2 8" id="KW-0808">Transferase</keyword>
<dbReference type="KEGG" id="tfr:BR63_09835"/>
<dbReference type="AlphaFoldDB" id="A0A7G6E3C8"/>
<dbReference type="SUPFAM" id="SSF53067">
    <property type="entry name" value="Actin-like ATPase domain"/>
    <property type="match status" value="2"/>
</dbReference>
<dbReference type="OrthoDB" id="9806197at2"/>
<evidence type="ECO:0000256" key="4">
    <source>
        <dbReference type="ARBA" id="ARBA00022723"/>
    </source>
</evidence>
<comment type="function">
    <text evidence="8">Required for the formation of a threonylcarbamoyl group on adenosine at position 37 (t(6)A37) in tRNAs that read codons beginning with adenine. Is involved in the transfer of the threonylcarbamoyl moiety of threonylcarbamoyl-AMP (TC-AMP) to the N6 group of A37, together with TsaE and TsaB. TsaD likely plays a direct catalytic role in this reaction.</text>
</comment>
<feature type="binding site" evidence="8">
    <location>
        <position position="188"/>
    </location>
    <ligand>
        <name>substrate</name>
    </ligand>
</feature>
<protein>
    <recommendedName>
        <fullName evidence="8">tRNA N6-adenosine threonylcarbamoyltransferase</fullName>
        <ecNumber evidence="8">2.3.1.234</ecNumber>
    </recommendedName>
    <alternativeName>
        <fullName evidence="8">N6-L-threonylcarbamoyladenine synthase</fullName>
        <shortName evidence="8">t(6)A synthase</shortName>
    </alternativeName>
    <alternativeName>
        <fullName evidence="8">t(6)A37 threonylcarbamoyladenosine biosynthesis protein TsaD</fullName>
    </alternativeName>
    <alternativeName>
        <fullName evidence="8">tRNA threonylcarbamoyladenosine biosynthesis protein TsaD</fullName>
    </alternativeName>
</protein>
<evidence type="ECO:0000256" key="6">
    <source>
        <dbReference type="ARBA" id="ARBA00023315"/>
    </source>
</evidence>
<organism evidence="10 11">
    <name type="scientific">Thermanaerosceptrum fracticalcis</name>
    <dbReference type="NCBI Taxonomy" id="1712410"/>
    <lineage>
        <taxon>Bacteria</taxon>
        <taxon>Bacillati</taxon>
        <taxon>Bacillota</taxon>
        <taxon>Clostridia</taxon>
        <taxon>Eubacteriales</taxon>
        <taxon>Peptococcaceae</taxon>
        <taxon>Thermanaerosceptrum</taxon>
    </lineage>
</organism>
<comment type="subcellular location">
    <subcellularLocation>
        <location evidence="8">Cytoplasm</location>
    </subcellularLocation>
</comment>
<feature type="binding site" evidence="8">
    <location>
        <begin position="138"/>
        <end position="142"/>
    </location>
    <ligand>
        <name>substrate</name>
    </ligand>
</feature>
<evidence type="ECO:0000313" key="10">
    <source>
        <dbReference type="EMBL" id="QNB46582.1"/>
    </source>
</evidence>
<dbReference type="InterPro" id="IPR017861">
    <property type="entry name" value="KAE1/TsaD"/>
</dbReference>
<feature type="binding site" evidence="8">
    <location>
        <position position="115"/>
    </location>
    <ligand>
        <name>Fe cation</name>
        <dbReference type="ChEBI" id="CHEBI:24875"/>
    </ligand>
</feature>
<dbReference type="NCBIfam" id="TIGR03723">
    <property type="entry name" value="T6A_TsaD_YgjD"/>
    <property type="match status" value="1"/>
</dbReference>
<comment type="catalytic activity">
    <reaction evidence="7 8">
        <text>L-threonylcarbamoyladenylate + adenosine(37) in tRNA = N(6)-L-threonylcarbamoyladenosine(37) in tRNA + AMP + H(+)</text>
        <dbReference type="Rhea" id="RHEA:37059"/>
        <dbReference type="Rhea" id="RHEA-COMP:10162"/>
        <dbReference type="Rhea" id="RHEA-COMP:10163"/>
        <dbReference type="ChEBI" id="CHEBI:15378"/>
        <dbReference type="ChEBI" id="CHEBI:73682"/>
        <dbReference type="ChEBI" id="CHEBI:74411"/>
        <dbReference type="ChEBI" id="CHEBI:74418"/>
        <dbReference type="ChEBI" id="CHEBI:456215"/>
        <dbReference type="EC" id="2.3.1.234"/>
    </reaction>
</comment>
<dbReference type="GO" id="GO:0005506">
    <property type="term" value="F:iron ion binding"/>
    <property type="evidence" value="ECO:0007669"/>
    <property type="project" value="UniProtKB-UniRule"/>
</dbReference>
<dbReference type="PRINTS" id="PR00789">
    <property type="entry name" value="OSIALOPTASE"/>
</dbReference>
<feature type="binding site" evidence="8">
    <location>
        <position position="184"/>
    </location>
    <ligand>
        <name>substrate</name>
    </ligand>
</feature>
<feature type="binding site" evidence="8">
    <location>
        <position position="306"/>
    </location>
    <ligand>
        <name>Fe cation</name>
        <dbReference type="ChEBI" id="CHEBI:24875"/>
    </ligand>
</feature>
<dbReference type="CDD" id="cd24133">
    <property type="entry name" value="ASKHA_NBD_TsaD_bac"/>
    <property type="match status" value="1"/>
</dbReference>
<keyword evidence="5 8" id="KW-0408">Iron</keyword>
<keyword evidence="1 8" id="KW-0963">Cytoplasm</keyword>
<feature type="domain" description="Gcp-like" evidence="9">
    <location>
        <begin position="28"/>
        <end position="312"/>
    </location>
</feature>
<feature type="binding site" evidence="8">
    <location>
        <position position="278"/>
    </location>
    <ligand>
        <name>substrate</name>
    </ligand>
</feature>
<evidence type="ECO:0000256" key="2">
    <source>
        <dbReference type="ARBA" id="ARBA00022679"/>
    </source>
</evidence>
<dbReference type="Gene3D" id="3.30.420.40">
    <property type="match status" value="2"/>
</dbReference>
<reference evidence="10 11" key="1">
    <citation type="journal article" date="2019" name="Front. Microbiol.">
        <title>Thermoanaerosceptrum fracticalcis gen. nov. sp. nov., a Novel Fumarate-Fermenting Microorganism From a Deep Fractured Carbonate Aquifer of the US Great Basin.</title>
        <authorList>
            <person name="Hamilton-Brehm S.D."/>
            <person name="Stewart L.E."/>
            <person name="Zavarin M."/>
            <person name="Caldwell M."/>
            <person name="Lawson P.A."/>
            <person name="Onstott T.C."/>
            <person name="Grzymski J."/>
            <person name="Neveux I."/>
            <person name="Lollar B.S."/>
            <person name="Russell C.E."/>
            <person name="Moser D.P."/>
        </authorList>
    </citation>
    <scope>NUCLEOTIDE SEQUENCE [LARGE SCALE GENOMIC DNA]</scope>
    <source>
        <strain evidence="10 11">DRI-13</strain>
    </source>
</reference>
<dbReference type="Proteomes" id="UP000515847">
    <property type="component" value="Chromosome"/>
</dbReference>
<dbReference type="GO" id="GO:0005737">
    <property type="term" value="C:cytoplasm"/>
    <property type="evidence" value="ECO:0007669"/>
    <property type="project" value="UniProtKB-SubCell"/>
</dbReference>
<comment type="similarity">
    <text evidence="8">Belongs to the KAE1 / TsaD family.</text>
</comment>
<evidence type="ECO:0000256" key="7">
    <source>
        <dbReference type="ARBA" id="ARBA00048117"/>
    </source>
</evidence>
<dbReference type="EMBL" id="CP045798">
    <property type="protein sequence ID" value="QNB46582.1"/>
    <property type="molecule type" value="Genomic_DNA"/>
</dbReference>
<proteinExistence type="inferred from homology"/>
<evidence type="ECO:0000256" key="1">
    <source>
        <dbReference type="ARBA" id="ARBA00022490"/>
    </source>
</evidence>
<dbReference type="PANTHER" id="PTHR11735:SF6">
    <property type="entry name" value="TRNA N6-ADENOSINE THREONYLCARBAMOYLTRANSFERASE, MITOCHONDRIAL"/>
    <property type="match status" value="1"/>
</dbReference>
<dbReference type="HAMAP" id="MF_01445">
    <property type="entry name" value="TsaD"/>
    <property type="match status" value="1"/>
</dbReference>
<dbReference type="InterPro" id="IPR000905">
    <property type="entry name" value="Gcp-like_dom"/>
</dbReference>
<dbReference type="Pfam" id="PF00814">
    <property type="entry name" value="TsaD"/>
    <property type="match status" value="1"/>
</dbReference>
<dbReference type="PROSITE" id="PS01016">
    <property type="entry name" value="GLYCOPROTEASE"/>
    <property type="match status" value="1"/>
</dbReference>
<dbReference type="InterPro" id="IPR022450">
    <property type="entry name" value="TsaD"/>
</dbReference>
<accession>A0A7G6E3C8</accession>
<keyword evidence="3 8" id="KW-0819">tRNA processing</keyword>
<dbReference type="InterPro" id="IPR017860">
    <property type="entry name" value="Peptidase_M22_CS"/>
</dbReference>
<keyword evidence="6 8" id="KW-0012">Acyltransferase</keyword>
<dbReference type="GO" id="GO:0002949">
    <property type="term" value="P:tRNA threonylcarbamoyladenosine modification"/>
    <property type="evidence" value="ECO:0007669"/>
    <property type="project" value="UniProtKB-UniRule"/>
</dbReference>
<dbReference type="RefSeq" id="WP_034421599.1">
    <property type="nucleotide sequence ID" value="NZ_CP045798.1"/>
</dbReference>
<gene>
    <name evidence="8 10" type="primary">tsaD</name>
    <name evidence="10" type="ORF">BR63_09835</name>
</gene>
<comment type="cofactor">
    <cofactor evidence="8">
        <name>Fe(2+)</name>
        <dbReference type="ChEBI" id="CHEBI:29033"/>
    </cofactor>
    <text evidence="8">Binds 1 Fe(2+) ion per subunit.</text>
</comment>